<evidence type="ECO:0000313" key="3">
    <source>
        <dbReference type="Proteomes" id="UP000247099"/>
    </source>
</evidence>
<sequence>MKTDKGQGGTSVTKAEEFEVAENLRPYLNQIAERLWSGHAAIMVGSGFSKNAKLNSSASCSGFPDWSQLGDLFYEKVHGKLPDASGKYMNVLKLADEVHASLGRPVLDQLLRDSIPDLDYEPSALHLKLLQLPWTDVFTTNYDTLLERASTSVSNQRFDVVVNKEDLVYSSKPRIIKLHGSFPSERPFVITEEDYRKYPKVYAPFVNTVQQSLLENTLCLVGFSGDDPNFLQWIGWIRDNLGQLNAPKIFLVGVINLSSAQRKLLEMRNIVVLNMAECPDIDSNLYYEGLERFFDFLSSKEKTDSALGWPSSSSKLFPDPHKDRQEQFDATVSAWEKQRKSYPGWVVVPEDRRSSLWSYTEHWCYFLRENDDVDEWQDLRWFHELVWRMDKSLCPIFNDQAPLISRVLDKYRPKIWDDGSSRRSLEEEMEMWIGLQIHMLRYYREEGLHPEWDKTYSELLTRWEMLSPSQQSKVFYEQSLNALFSADIPKLKTSLSNWHPNESLPLMEAKRAMLLAEIGKVNEAAAILANALDQVRSKRNLKPVSNNYSLVSQEAYIMVLYKYVKDTASFHTELIESDAEEISEVRDLYRDKGNSEDDWVALSNNRIGDRKKEWEDLVRELRSKKRIEELKLYQERWNSLKRYKCDPWNEVRVFSAHLERPPKKFEAVSIISGFDVGRFSQTQHMGGDKELLFGYAFLRFFEDTGLVFRISDTTSEKNSAEGALRRISKYAPYWATATLLRLGDEKLVDVLYNRESLVRYSQPLVDQLIGDYLSILEKVKVDIVGGNRIYRDNFGVTLAAIVPEILSRLCTKCTDEKRFLLLNFLKGVYESEDRGKYKKIRTLTERLVTSFSSSHKAALVEKLLEFPILENLNIIDEGEFVNPLHFVDLTENEIRQLKGINCRDSVSEFLSKARSSNSKTRTWATLSLGNLYRWGLLNKSEQNQFAEALWSKLDQHGLPADTGFYRFAYLNMPCPENVKVVERIREFLHEAEFPVQSKRTEKNVHILAGDILLCRELLGANNFLKWRKKDIRMLTAKLSEWWDCDKSQLVQNKQQAGAWADIGNEFKSRFEKMENVLARIIVPQAVKLDLDDSLAVSRRILQELNDRNVTALRLKVALEIHESANSEMISSEVGQLLSSNSSEDVVEAIRAIDVLLSLPGDSEVVSVLDQTVNELALKIRWRQTTELPVSIDLMESVARKYPDLIVGEVKESILGGLDAISNETGYDIDSSAFSERLFLRVKTAGLASTLSEICFKNGEALPDPLRKWKAICRNPDEFAEVRNAWKACVATGKG</sequence>
<dbReference type="SUPFAM" id="SSF52467">
    <property type="entry name" value="DHS-like NAD/FAD-binding domain"/>
    <property type="match status" value="1"/>
</dbReference>
<dbReference type="RefSeq" id="WP_110130949.1">
    <property type="nucleotide sequence ID" value="NZ_QHJQ01000005.1"/>
</dbReference>
<organism evidence="2 3">
    <name type="scientific">Coraliomargarita sinensis</name>
    <dbReference type="NCBI Taxonomy" id="2174842"/>
    <lineage>
        <taxon>Bacteria</taxon>
        <taxon>Pseudomonadati</taxon>
        <taxon>Verrucomicrobiota</taxon>
        <taxon>Opitutia</taxon>
        <taxon>Puniceicoccales</taxon>
        <taxon>Coraliomargaritaceae</taxon>
        <taxon>Coraliomargarita</taxon>
    </lineage>
</organism>
<comment type="caution">
    <text evidence="2">The sequence shown here is derived from an EMBL/GenBank/DDBJ whole genome shotgun (WGS) entry which is preliminary data.</text>
</comment>
<dbReference type="OrthoDB" id="1688888at2"/>
<dbReference type="Proteomes" id="UP000247099">
    <property type="component" value="Unassembled WGS sequence"/>
</dbReference>
<proteinExistence type="predicted"/>
<keyword evidence="3" id="KW-1185">Reference proteome</keyword>
<name>A0A317ZGI2_9BACT</name>
<reference evidence="2 3" key="1">
    <citation type="submission" date="2018-05" db="EMBL/GenBank/DDBJ databases">
        <title>Coraliomargarita sinensis sp. nov., isolated from a marine solar saltern.</title>
        <authorList>
            <person name="Zhou L.Y."/>
        </authorList>
    </citation>
    <scope>NUCLEOTIDE SEQUENCE [LARGE SCALE GENOMIC DNA]</scope>
    <source>
        <strain evidence="2 3">WN38</strain>
    </source>
</reference>
<keyword evidence="1" id="KW-0175">Coiled coil</keyword>
<feature type="coiled-coil region" evidence="1">
    <location>
        <begin position="604"/>
        <end position="631"/>
    </location>
</feature>
<dbReference type="EMBL" id="QHJQ01000005">
    <property type="protein sequence ID" value="PXA04002.1"/>
    <property type="molecule type" value="Genomic_DNA"/>
</dbReference>
<dbReference type="NCBIfam" id="NF041819">
    <property type="entry name" value="Dsr2"/>
    <property type="match status" value="1"/>
</dbReference>
<dbReference type="InParanoid" id="A0A317ZGI2"/>
<accession>A0A317ZGI2</accession>
<dbReference type="InterPro" id="IPR029035">
    <property type="entry name" value="DHS-like_NAD/FAD-binding_dom"/>
</dbReference>
<evidence type="ECO:0000256" key="1">
    <source>
        <dbReference type="SAM" id="Coils"/>
    </source>
</evidence>
<gene>
    <name evidence="2" type="ORF">DDZ13_08125</name>
</gene>
<protein>
    <submittedName>
        <fullName evidence="2">Uncharacterized protein</fullName>
    </submittedName>
</protein>
<dbReference type="Pfam" id="PF13289">
    <property type="entry name" value="SIR2_2"/>
    <property type="match status" value="1"/>
</dbReference>
<evidence type="ECO:0000313" key="2">
    <source>
        <dbReference type="EMBL" id="PXA04002.1"/>
    </source>
</evidence>